<dbReference type="InterPro" id="IPR036638">
    <property type="entry name" value="HLH_DNA-bd_sf"/>
</dbReference>
<organism evidence="4">
    <name type="scientific">Cacopsylla melanoneura</name>
    <dbReference type="NCBI Taxonomy" id="428564"/>
    <lineage>
        <taxon>Eukaryota</taxon>
        <taxon>Metazoa</taxon>
        <taxon>Ecdysozoa</taxon>
        <taxon>Arthropoda</taxon>
        <taxon>Hexapoda</taxon>
        <taxon>Insecta</taxon>
        <taxon>Pterygota</taxon>
        <taxon>Neoptera</taxon>
        <taxon>Paraneoptera</taxon>
        <taxon>Hemiptera</taxon>
        <taxon>Sternorrhyncha</taxon>
        <taxon>Psylloidea</taxon>
        <taxon>Psyllidae</taxon>
        <taxon>Psyllinae</taxon>
        <taxon>Cacopsylla</taxon>
    </lineage>
</organism>
<reference evidence="4" key="1">
    <citation type="submission" date="2021-05" db="EMBL/GenBank/DDBJ databases">
        <authorList>
            <person name="Alioto T."/>
            <person name="Alioto T."/>
            <person name="Gomez Garrido J."/>
        </authorList>
    </citation>
    <scope>NUCLEOTIDE SEQUENCE</scope>
</reference>
<evidence type="ECO:0000313" key="4">
    <source>
        <dbReference type="EMBL" id="CAG6652759.1"/>
    </source>
</evidence>
<dbReference type="AlphaFoldDB" id="A0A8D8WCD1"/>
<feature type="transmembrane region" description="Helical" evidence="2">
    <location>
        <begin position="278"/>
        <end position="299"/>
    </location>
</feature>
<dbReference type="EMBL" id="HBUF01171893">
    <property type="protein sequence ID" value="CAG6652759.1"/>
    <property type="molecule type" value="Transcribed_RNA"/>
</dbReference>
<dbReference type="SMART" id="SM00353">
    <property type="entry name" value="HLH"/>
    <property type="match status" value="1"/>
</dbReference>
<dbReference type="GO" id="GO:0046983">
    <property type="term" value="F:protein dimerization activity"/>
    <property type="evidence" value="ECO:0007669"/>
    <property type="project" value="InterPro"/>
</dbReference>
<feature type="region of interest" description="Disordered" evidence="1">
    <location>
        <begin position="134"/>
        <end position="174"/>
    </location>
</feature>
<proteinExistence type="predicted"/>
<dbReference type="InterPro" id="IPR011598">
    <property type="entry name" value="bHLH_dom"/>
</dbReference>
<dbReference type="Gene3D" id="4.10.280.10">
    <property type="entry name" value="Helix-loop-helix DNA-binding domain"/>
    <property type="match status" value="1"/>
</dbReference>
<dbReference type="EMBL" id="HBUF01171964">
    <property type="protein sequence ID" value="CAG6652963.1"/>
    <property type="molecule type" value="Transcribed_RNA"/>
</dbReference>
<feature type="compositionally biased region" description="Polar residues" evidence="1">
    <location>
        <begin position="136"/>
        <end position="152"/>
    </location>
</feature>
<name>A0A8D8WCD1_9HEMI</name>
<dbReference type="SUPFAM" id="SSF47459">
    <property type="entry name" value="HLH, helix-loop-helix DNA-binding domain"/>
    <property type="match status" value="1"/>
</dbReference>
<accession>A0A8D8WCD1</accession>
<sequence length="309" mass="35240">MNNPIKKAKAGPPSRAPTCKYEKARRDRLNVIITQLSTFLPEQNPAKSLSKIDILEKIVHLITCLLDDKKKLTDNSSVDECLKKELKELKSTVFDLKSKIVTLNKILKEAKISVPQDLEVAQFNKNFTPHLRYSNPKKTLTSKSTQTDNEATCKQPKPCHNVKSNNKPQEKVNDDESVENLISFTNNLKAPLKEIQMNALHPPPPPPPPRPIISKLSKLTLNEDEFVDRLDAETLLLLEDEDSLNRAARFRSRASSDSTLEKLRSAPASEYRFEFLDFLLFLLWLLLLSYLFFLVFLLLELDELLLSGM</sequence>
<dbReference type="PROSITE" id="PS50888">
    <property type="entry name" value="BHLH"/>
    <property type="match status" value="1"/>
</dbReference>
<evidence type="ECO:0000256" key="2">
    <source>
        <dbReference type="SAM" id="Phobius"/>
    </source>
</evidence>
<dbReference type="Pfam" id="PF00010">
    <property type="entry name" value="HLH"/>
    <property type="match status" value="1"/>
</dbReference>
<keyword evidence="2" id="KW-0472">Membrane</keyword>
<evidence type="ECO:0000259" key="3">
    <source>
        <dbReference type="PROSITE" id="PS50888"/>
    </source>
</evidence>
<dbReference type="CDD" id="cd00083">
    <property type="entry name" value="bHLH_SF"/>
    <property type="match status" value="1"/>
</dbReference>
<keyword evidence="2" id="KW-1133">Transmembrane helix</keyword>
<evidence type="ECO:0000256" key="1">
    <source>
        <dbReference type="SAM" id="MobiDB-lite"/>
    </source>
</evidence>
<feature type="domain" description="BHLH" evidence="3">
    <location>
        <begin position="13"/>
        <end position="65"/>
    </location>
</feature>
<keyword evidence="2" id="KW-0812">Transmembrane</keyword>
<protein>
    <recommendedName>
        <fullName evidence="3">BHLH domain-containing protein</fullName>
    </recommendedName>
</protein>